<dbReference type="Proteomes" id="UP001272515">
    <property type="component" value="Unassembled WGS sequence"/>
</dbReference>
<proteinExistence type="predicted"/>
<dbReference type="InterPro" id="IPR036709">
    <property type="entry name" value="Autotransporte_beta_dom_sf"/>
</dbReference>
<dbReference type="InterPro" id="IPR006315">
    <property type="entry name" value="OM_autotransptr_brl_dom"/>
</dbReference>
<protein>
    <submittedName>
        <fullName evidence="1">Autotransporter outer membrane beta-barrel domain-containing protein</fullName>
    </submittedName>
</protein>
<keyword evidence="2" id="KW-1185">Reference proteome</keyword>
<accession>A0ABU3Z810</accession>
<evidence type="ECO:0000313" key="1">
    <source>
        <dbReference type="EMBL" id="MDV5088044.1"/>
    </source>
</evidence>
<gene>
    <name evidence="1" type="ORF">RVY80_04175</name>
</gene>
<comment type="caution">
    <text evidence="1">The sequence shown here is derived from an EMBL/GenBank/DDBJ whole genome shotgun (WGS) entry which is preliminary data.</text>
</comment>
<dbReference type="EMBL" id="JAWJZB010000004">
    <property type="protein sequence ID" value="MDV5088044.1"/>
    <property type="molecule type" value="Genomic_DNA"/>
</dbReference>
<dbReference type="SUPFAM" id="SSF103515">
    <property type="entry name" value="Autotransporter"/>
    <property type="match status" value="1"/>
</dbReference>
<sequence>MGPYYDQAKDESGYYLDAWITGNNFKSSVSGQDIAETNYNLSGVVVSVELGLDTPLRIRPPAL</sequence>
<dbReference type="RefSeq" id="WP_295189570.1">
    <property type="nucleotide sequence ID" value="NZ_JAWJZA010000002.1"/>
</dbReference>
<dbReference type="Gene3D" id="2.40.128.130">
    <property type="entry name" value="Autotransporter beta-domain"/>
    <property type="match status" value="1"/>
</dbReference>
<name>A0ABU3Z810_9FIRM</name>
<reference evidence="1 2" key="1">
    <citation type="submission" date="2023-10" db="EMBL/GenBank/DDBJ databases">
        <title>Veillonella sp. nov., isolated from a pig farm feces dump.</title>
        <authorList>
            <person name="Chang Y.-H."/>
        </authorList>
    </citation>
    <scope>NUCLEOTIDE SEQUENCE [LARGE SCALE GENOMIC DNA]</scope>
    <source>
        <strain evidence="1 2">YH-vei2233</strain>
    </source>
</reference>
<organism evidence="1 2">
    <name type="scientific">Veillonella absiana</name>
    <dbReference type="NCBI Taxonomy" id="3079305"/>
    <lineage>
        <taxon>Bacteria</taxon>
        <taxon>Bacillati</taxon>
        <taxon>Bacillota</taxon>
        <taxon>Negativicutes</taxon>
        <taxon>Veillonellales</taxon>
        <taxon>Veillonellaceae</taxon>
        <taxon>Veillonella</taxon>
    </lineage>
</organism>
<evidence type="ECO:0000313" key="2">
    <source>
        <dbReference type="Proteomes" id="UP001272515"/>
    </source>
</evidence>
<dbReference type="NCBIfam" id="TIGR01414">
    <property type="entry name" value="autotrans_barl"/>
    <property type="match status" value="1"/>
</dbReference>